<protein>
    <submittedName>
        <fullName evidence="1">Uncharacterized protein</fullName>
    </submittedName>
</protein>
<sequence length="88" mass="10498">MSWMCRIEECSLLNDGNQEHQLCVLMYRNVADTWLACDYKTYPIPHHQDVPLERLFKKFKTNKCVHKNTLFVHLFGKTHWGKFALELS</sequence>
<organism evidence="1">
    <name type="scientific">Anguilla anguilla</name>
    <name type="common">European freshwater eel</name>
    <name type="synonym">Muraena anguilla</name>
    <dbReference type="NCBI Taxonomy" id="7936"/>
    <lineage>
        <taxon>Eukaryota</taxon>
        <taxon>Metazoa</taxon>
        <taxon>Chordata</taxon>
        <taxon>Craniata</taxon>
        <taxon>Vertebrata</taxon>
        <taxon>Euteleostomi</taxon>
        <taxon>Actinopterygii</taxon>
        <taxon>Neopterygii</taxon>
        <taxon>Teleostei</taxon>
        <taxon>Anguilliformes</taxon>
        <taxon>Anguillidae</taxon>
        <taxon>Anguilla</taxon>
    </lineage>
</organism>
<evidence type="ECO:0000313" key="1">
    <source>
        <dbReference type="EMBL" id="JAH61554.1"/>
    </source>
</evidence>
<reference evidence="1" key="1">
    <citation type="submission" date="2014-11" db="EMBL/GenBank/DDBJ databases">
        <authorList>
            <person name="Amaro Gonzalez C."/>
        </authorList>
    </citation>
    <scope>NUCLEOTIDE SEQUENCE</scope>
</reference>
<name>A0A0E9U6L1_ANGAN</name>
<reference evidence="1" key="2">
    <citation type="journal article" date="2015" name="Fish Shellfish Immunol.">
        <title>Early steps in the European eel (Anguilla anguilla)-Vibrio vulnificus interaction in the gills: Role of the RtxA13 toxin.</title>
        <authorList>
            <person name="Callol A."/>
            <person name="Pajuelo D."/>
            <person name="Ebbesson L."/>
            <person name="Teles M."/>
            <person name="MacKenzie S."/>
            <person name="Amaro C."/>
        </authorList>
    </citation>
    <scope>NUCLEOTIDE SEQUENCE</scope>
</reference>
<accession>A0A0E9U6L1</accession>
<dbReference type="EMBL" id="GBXM01047023">
    <property type="protein sequence ID" value="JAH61554.1"/>
    <property type="molecule type" value="Transcribed_RNA"/>
</dbReference>
<proteinExistence type="predicted"/>
<dbReference type="AlphaFoldDB" id="A0A0E9U6L1"/>